<accession>A0ABT4X8C6</accession>
<dbReference type="Pfam" id="PF03592">
    <property type="entry name" value="Terminase_2"/>
    <property type="match status" value="1"/>
</dbReference>
<evidence type="ECO:0000313" key="3">
    <source>
        <dbReference type="EMBL" id="MDA7028513.1"/>
    </source>
</evidence>
<organism evidence="3 4">
    <name type="scientific">Bacillus changyiensis</name>
    <dbReference type="NCBI Taxonomy" id="3004103"/>
    <lineage>
        <taxon>Bacteria</taxon>
        <taxon>Bacillati</taxon>
        <taxon>Bacillota</taxon>
        <taxon>Bacilli</taxon>
        <taxon>Bacillales</taxon>
        <taxon>Bacillaceae</taxon>
        <taxon>Bacillus</taxon>
    </lineage>
</organism>
<gene>
    <name evidence="3" type="ORF">PJ311_18400</name>
</gene>
<name>A0ABT4X8C6_9BACI</name>
<proteinExistence type="predicted"/>
<comment type="caution">
    <text evidence="3">The sequence shown here is derived from an EMBL/GenBank/DDBJ whole genome shotgun (WGS) entry which is preliminary data.</text>
</comment>
<dbReference type="Gene3D" id="1.10.10.1400">
    <property type="entry name" value="Terminase, small subunit, N-terminal DNA-binding domain, HTH motif"/>
    <property type="match status" value="1"/>
</dbReference>
<dbReference type="InterPro" id="IPR005335">
    <property type="entry name" value="Terminase_ssu"/>
</dbReference>
<dbReference type="RefSeq" id="WP_270802187.1">
    <property type="nucleotide sequence ID" value="NZ_JAQFWW010000004.1"/>
</dbReference>
<evidence type="ECO:0000256" key="1">
    <source>
        <dbReference type="ARBA" id="ARBA00022612"/>
    </source>
</evidence>
<dbReference type="Proteomes" id="UP001211894">
    <property type="component" value="Unassembled WGS sequence"/>
</dbReference>
<dbReference type="PANTHER" id="PTHR41328:SF2">
    <property type="entry name" value="TERMINASE SMALL SUBUNIT"/>
    <property type="match status" value="1"/>
</dbReference>
<dbReference type="InterPro" id="IPR052404">
    <property type="entry name" value="SPP1-like_terminase"/>
</dbReference>
<keyword evidence="2" id="KW-0231">Viral genome packaging</keyword>
<keyword evidence="1" id="KW-1188">Viral release from host cell</keyword>
<reference evidence="3 4" key="1">
    <citation type="submission" date="2023-01" db="EMBL/GenBank/DDBJ databases">
        <title>Bacillus changyiensis sp. nov., isolated from a coastal deposit.</title>
        <authorList>
            <person name="Xiao G."/>
            <person name="Lai Q."/>
            <person name="Hu Z."/>
            <person name="Shao Z."/>
        </authorList>
    </citation>
    <scope>NUCLEOTIDE SEQUENCE [LARGE SCALE GENOMIC DNA]</scope>
    <source>
        <strain evidence="3 4">CLL-7-23</strain>
    </source>
</reference>
<sequence>MSKLTPKQELFIQEYMKDLNATQAAKRAGYSERTAYRTGADLLKKPQIVARIEKMKADRAKRNQIDADWVLQNFIKVAQMSMKAEPVMTFDYESKGMVETGEYQFDSTGANKALENIGKHIGFFDNKHKLTAAHIEKIKAETDLTKERIKLLKGDKGDTALIANVAELFKAIQKGNGTNGD</sequence>
<dbReference type="InterPro" id="IPR038713">
    <property type="entry name" value="Terminase_Gp1_N_sf"/>
</dbReference>
<keyword evidence="4" id="KW-1185">Reference proteome</keyword>
<protein>
    <submittedName>
        <fullName evidence="3">Terminase small subunit</fullName>
    </submittedName>
</protein>
<evidence type="ECO:0000313" key="4">
    <source>
        <dbReference type="Proteomes" id="UP001211894"/>
    </source>
</evidence>
<dbReference type="EMBL" id="JAQKAB010000019">
    <property type="protein sequence ID" value="MDA7028513.1"/>
    <property type="molecule type" value="Genomic_DNA"/>
</dbReference>
<dbReference type="PANTHER" id="PTHR41328">
    <property type="entry name" value="TERMINASE SMALL SUBUNIT-RELATED"/>
    <property type="match status" value="1"/>
</dbReference>
<evidence type="ECO:0000256" key="2">
    <source>
        <dbReference type="ARBA" id="ARBA00023219"/>
    </source>
</evidence>